<evidence type="ECO:0000313" key="13">
    <source>
        <dbReference type="EMBL" id="CAH3193643.1"/>
    </source>
</evidence>
<evidence type="ECO:0000256" key="5">
    <source>
        <dbReference type="ARBA" id="ARBA00022989"/>
    </source>
</evidence>
<dbReference type="PRINTS" id="PR01078">
    <property type="entry name" value="AMINACHANNEL"/>
</dbReference>
<gene>
    <name evidence="13" type="ORF">PEVE_00026227</name>
</gene>
<evidence type="ECO:0000256" key="1">
    <source>
        <dbReference type="ARBA" id="ARBA00004141"/>
    </source>
</evidence>
<evidence type="ECO:0000256" key="4">
    <source>
        <dbReference type="ARBA" id="ARBA00022692"/>
    </source>
</evidence>
<keyword evidence="3 11" id="KW-0894">Sodium channel</keyword>
<dbReference type="Pfam" id="PF00858">
    <property type="entry name" value="ASC"/>
    <property type="match status" value="1"/>
</dbReference>
<keyword evidence="6" id="KW-0915">Sodium</keyword>
<dbReference type="Proteomes" id="UP001159427">
    <property type="component" value="Unassembled WGS sequence"/>
</dbReference>
<comment type="caution">
    <text evidence="13">The sequence shown here is derived from an EMBL/GenBank/DDBJ whole genome shotgun (WGS) entry which is preliminary data.</text>
</comment>
<protein>
    <submittedName>
        <fullName evidence="13">Uncharacterized protein</fullName>
    </submittedName>
</protein>
<keyword evidence="14" id="KW-1185">Reference proteome</keyword>
<name>A0ABN8SQ98_9CNID</name>
<evidence type="ECO:0000313" key="14">
    <source>
        <dbReference type="Proteomes" id="UP001159427"/>
    </source>
</evidence>
<evidence type="ECO:0000256" key="3">
    <source>
        <dbReference type="ARBA" id="ARBA00022461"/>
    </source>
</evidence>
<evidence type="ECO:0000256" key="12">
    <source>
        <dbReference type="SAM" id="Phobius"/>
    </source>
</evidence>
<keyword evidence="5 12" id="KW-1133">Transmembrane helix</keyword>
<comment type="similarity">
    <text evidence="11">Belongs to the amiloride-sensitive sodium channel (TC 1.A.6) family.</text>
</comment>
<keyword evidence="8 12" id="KW-0472">Membrane</keyword>
<accession>A0ABN8SQ98</accession>
<evidence type="ECO:0000256" key="6">
    <source>
        <dbReference type="ARBA" id="ARBA00023053"/>
    </source>
</evidence>
<dbReference type="EMBL" id="CALNXI010003548">
    <property type="protein sequence ID" value="CAH3193643.1"/>
    <property type="molecule type" value="Genomic_DNA"/>
</dbReference>
<dbReference type="Gene3D" id="1.10.287.770">
    <property type="entry name" value="YojJ-like"/>
    <property type="match status" value="1"/>
</dbReference>
<comment type="subcellular location">
    <subcellularLocation>
        <location evidence="1">Membrane</location>
        <topology evidence="1">Multi-pass membrane protein</topology>
    </subcellularLocation>
</comment>
<reference evidence="13 14" key="1">
    <citation type="submission" date="2022-05" db="EMBL/GenBank/DDBJ databases">
        <authorList>
            <consortium name="Genoscope - CEA"/>
            <person name="William W."/>
        </authorList>
    </citation>
    <scope>NUCLEOTIDE SEQUENCE [LARGE SCALE GENOMIC DNA]</scope>
</reference>
<keyword evidence="4 11" id="KW-0812">Transmembrane</keyword>
<evidence type="ECO:0000256" key="10">
    <source>
        <dbReference type="ARBA" id="ARBA00023303"/>
    </source>
</evidence>
<keyword evidence="9 11" id="KW-0739">Sodium transport</keyword>
<dbReference type="PANTHER" id="PTHR11690:SF296">
    <property type="entry name" value="DEGENERIN-LIKE PROTEIN DEL-10"/>
    <property type="match status" value="1"/>
</dbReference>
<evidence type="ECO:0000256" key="11">
    <source>
        <dbReference type="RuleBase" id="RU000679"/>
    </source>
</evidence>
<keyword evidence="7 11" id="KW-0406">Ion transport</keyword>
<evidence type="ECO:0000256" key="7">
    <source>
        <dbReference type="ARBA" id="ARBA00023065"/>
    </source>
</evidence>
<evidence type="ECO:0000256" key="9">
    <source>
        <dbReference type="ARBA" id="ARBA00023201"/>
    </source>
</evidence>
<sequence>MYECGAENTIKTCGCRPAGYRGAPQAHTCGSTTERSCVSQVDAVLDEEFCGCQVPCSQTKYTTEVSYSKFPDPGTAESLMTTGYYPNIQYQRDNLVLLQVGFKSLSYEMQEQQPAYDSNSLFGEIGGNMGLFLGCSLLTICEFFDFFMGLLAARRRQLFNSTHPA</sequence>
<organism evidence="13 14">
    <name type="scientific">Porites evermanni</name>
    <dbReference type="NCBI Taxonomy" id="104178"/>
    <lineage>
        <taxon>Eukaryota</taxon>
        <taxon>Metazoa</taxon>
        <taxon>Cnidaria</taxon>
        <taxon>Anthozoa</taxon>
        <taxon>Hexacorallia</taxon>
        <taxon>Scleractinia</taxon>
        <taxon>Fungiina</taxon>
        <taxon>Poritidae</taxon>
        <taxon>Porites</taxon>
    </lineage>
</organism>
<keyword evidence="10 11" id="KW-0407">Ion channel</keyword>
<feature type="transmembrane region" description="Helical" evidence="12">
    <location>
        <begin position="129"/>
        <end position="153"/>
    </location>
</feature>
<proteinExistence type="inferred from homology"/>
<dbReference type="PANTHER" id="PTHR11690">
    <property type="entry name" value="AMILORIDE-SENSITIVE SODIUM CHANNEL-RELATED"/>
    <property type="match status" value="1"/>
</dbReference>
<evidence type="ECO:0000256" key="8">
    <source>
        <dbReference type="ARBA" id="ARBA00023136"/>
    </source>
</evidence>
<keyword evidence="2 11" id="KW-0813">Transport</keyword>
<evidence type="ECO:0000256" key="2">
    <source>
        <dbReference type="ARBA" id="ARBA00022448"/>
    </source>
</evidence>
<dbReference type="InterPro" id="IPR001873">
    <property type="entry name" value="ENaC"/>
</dbReference>